<keyword evidence="1" id="KW-0812">Transmembrane</keyword>
<comment type="caution">
    <text evidence="2">The sequence shown here is derived from an EMBL/GenBank/DDBJ whole genome shotgun (WGS) entry which is preliminary data.</text>
</comment>
<dbReference type="STRING" id="1797994.A2227_01120"/>
<dbReference type="InterPro" id="IPR036259">
    <property type="entry name" value="MFS_trans_sf"/>
</dbReference>
<evidence type="ECO:0008006" key="4">
    <source>
        <dbReference type="Google" id="ProtNLM"/>
    </source>
</evidence>
<gene>
    <name evidence="2" type="ORF">A2227_01120</name>
</gene>
<dbReference type="EMBL" id="MFGB01000020">
    <property type="protein sequence ID" value="OGF25785.1"/>
    <property type="molecule type" value="Genomic_DNA"/>
</dbReference>
<keyword evidence="1" id="KW-0472">Membrane</keyword>
<name>A0A1F5SGG1_9BACT</name>
<feature type="transmembrane region" description="Helical" evidence="1">
    <location>
        <begin position="352"/>
        <end position="372"/>
    </location>
</feature>
<dbReference type="Proteomes" id="UP000178367">
    <property type="component" value="Unassembled WGS sequence"/>
</dbReference>
<reference evidence="2 3" key="1">
    <citation type="journal article" date="2016" name="Nat. Commun.">
        <title>Thousands of microbial genomes shed light on interconnected biogeochemical processes in an aquifer system.</title>
        <authorList>
            <person name="Anantharaman K."/>
            <person name="Brown C.T."/>
            <person name="Hug L.A."/>
            <person name="Sharon I."/>
            <person name="Castelle C.J."/>
            <person name="Probst A.J."/>
            <person name="Thomas B.C."/>
            <person name="Singh A."/>
            <person name="Wilkins M.J."/>
            <person name="Karaoz U."/>
            <person name="Brodie E.L."/>
            <person name="Williams K.H."/>
            <person name="Hubbard S.S."/>
            <person name="Banfield J.F."/>
        </authorList>
    </citation>
    <scope>NUCLEOTIDE SEQUENCE [LARGE SCALE GENOMIC DNA]</scope>
</reference>
<protein>
    <recommendedName>
        <fullName evidence="4">Major facilitator superfamily (MFS) profile domain-containing protein</fullName>
    </recommendedName>
</protein>
<feature type="transmembrane region" description="Helical" evidence="1">
    <location>
        <begin position="90"/>
        <end position="112"/>
    </location>
</feature>
<dbReference type="SUPFAM" id="SSF103473">
    <property type="entry name" value="MFS general substrate transporter"/>
    <property type="match status" value="2"/>
</dbReference>
<proteinExistence type="predicted"/>
<feature type="transmembrane region" description="Helical" evidence="1">
    <location>
        <begin position="36"/>
        <end position="54"/>
    </location>
</feature>
<feature type="transmembrane region" description="Helical" evidence="1">
    <location>
        <begin position="157"/>
        <end position="177"/>
    </location>
</feature>
<keyword evidence="1" id="KW-1133">Transmembrane helix</keyword>
<dbReference type="AlphaFoldDB" id="A0A1F5SGG1"/>
<evidence type="ECO:0000256" key="1">
    <source>
        <dbReference type="SAM" id="Phobius"/>
    </source>
</evidence>
<evidence type="ECO:0000313" key="2">
    <source>
        <dbReference type="EMBL" id="OGF25785.1"/>
    </source>
</evidence>
<accession>A0A1F5SGG1</accession>
<feature type="transmembrane region" description="Helical" evidence="1">
    <location>
        <begin position="183"/>
        <end position="207"/>
    </location>
</feature>
<feature type="transmembrane region" description="Helical" evidence="1">
    <location>
        <begin position="118"/>
        <end position="137"/>
    </location>
</feature>
<feature type="transmembrane region" description="Helical" evidence="1">
    <location>
        <begin position="378"/>
        <end position="398"/>
    </location>
</feature>
<feature type="transmembrane region" description="Helical" evidence="1">
    <location>
        <begin position="228"/>
        <end position="250"/>
    </location>
</feature>
<dbReference type="Gene3D" id="1.20.1250.20">
    <property type="entry name" value="MFS general substrate transporter like domains"/>
    <property type="match status" value="2"/>
</dbReference>
<feature type="transmembrane region" description="Helical" evidence="1">
    <location>
        <begin position="60"/>
        <end position="78"/>
    </location>
</feature>
<feature type="transmembrane region" description="Helical" evidence="1">
    <location>
        <begin position="256"/>
        <end position="276"/>
    </location>
</feature>
<sequence>MDKHYHHLHLARHLHFSPWLKDEYNDLVIADTLRHLALAMISLFIPIFLLKIGITIKAVVFLELAMCIASIAMHYFAIRYIPAWGVKRTLVISYILNIVLYLLLYQAASIFLHVDRTAYLVVIAVFNVSATVIYWTAHHVYFFKTTTAANSGIRAGFINGVPVLAGIMSPFLGALLIDEYGFKAMFLASSALLLAAAGALLFSRDIAVGKSNMRLCRILDFEHAGKNLIYFIEGIGFHAISFFWPILLFLSDIKLTSIGLLYLFSNLAFSIIGYYSGKFTDRAGNRRMIAIGSLGHGSSVIMRALAPTVVAMTLWQTMGGIFGSILHVPLEAGFYKFSSRDDYYNAIMNRELYMFAGRIFVVIFFLLVLSFTDTVPSAAMIITMVAAGVATFILSFSARYDRSIVS</sequence>
<feature type="transmembrane region" description="Helical" evidence="1">
    <location>
        <begin position="312"/>
        <end position="332"/>
    </location>
</feature>
<evidence type="ECO:0000313" key="3">
    <source>
        <dbReference type="Proteomes" id="UP000178367"/>
    </source>
</evidence>
<organism evidence="2 3">
    <name type="scientific">Candidatus Falkowbacteria bacterium RIFOXYA2_FULL_47_19</name>
    <dbReference type="NCBI Taxonomy" id="1797994"/>
    <lineage>
        <taxon>Bacteria</taxon>
        <taxon>Candidatus Falkowiibacteriota</taxon>
    </lineage>
</organism>